<dbReference type="InterPro" id="IPR003607">
    <property type="entry name" value="HD/PDEase_dom"/>
</dbReference>
<dbReference type="AlphaFoldDB" id="A0AAW1R6D0"/>
<dbReference type="GO" id="GO:0004114">
    <property type="term" value="F:3',5'-cyclic-nucleotide phosphodiesterase activity"/>
    <property type="evidence" value="ECO:0007669"/>
    <property type="project" value="InterPro"/>
</dbReference>
<dbReference type="PROSITE" id="PS51845">
    <property type="entry name" value="PDEASE_I_2"/>
    <property type="match status" value="1"/>
</dbReference>
<dbReference type="GO" id="GO:0046872">
    <property type="term" value="F:metal ion binding"/>
    <property type="evidence" value="ECO:0007669"/>
    <property type="project" value="UniProtKB-KW"/>
</dbReference>
<evidence type="ECO:0000259" key="8">
    <source>
        <dbReference type="PROSITE" id="PS51845"/>
    </source>
</evidence>
<dbReference type="PANTHER" id="PTHR11347">
    <property type="entry name" value="CYCLIC NUCLEOTIDE PHOSPHODIESTERASE"/>
    <property type="match status" value="1"/>
</dbReference>
<dbReference type="Proteomes" id="UP001489004">
    <property type="component" value="Unassembled WGS sequence"/>
</dbReference>
<comment type="similarity">
    <text evidence="6">Belongs to the cyclic nucleotide phosphodiesterase family.</text>
</comment>
<dbReference type="InterPro" id="IPR023088">
    <property type="entry name" value="PDEase"/>
</dbReference>
<dbReference type="SMART" id="SM00471">
    <property type="entry name" value="HDc"/>
    <property type="match status" value="1"/>
</dbReference>
<feature type="domain" description="PDEase" evidence="8">
    <location>
        <begin position="372"/>
        <end position="721"/>
    </location>
</feature>
<evidence type="ECO:0000313" key="10">
    <source>
        <dbReference type="Proteomes" id="UP001489004"/>
    </source>
</evidence>
<feature type="binding site" evidence="5">
    <location>
        <position position="499"/>
    </location>
    <ligand>
        <name>Zn(2+)</name>
        <dbReference type="ChEBI" id="CHEBI:29105"/>
        <label>1</label>
    </ligand>
</feature>
<evidence type="ECO:0000256" key="4">
    <source>
        <dbReference type="PIRSR" id="PIRSR623088-2"/>
    </source>
</evidence>
<dbReference type="InterPro" id="IPR023174">
    <property type="entry name" value="PDEase_CS"/>
</dbReference>
<dbReference type="Pfam" id="PF00233">
    <property type="entry name" value="PDEase_I"/>
    <property type="match status" value="1"/>
</dbReference>
<dbReference type="InterPro" id="IPR002073">
    <property type="entry name" value="PDEase_catalytic_dom"/>
</dbReference>
<feature type="binding site" evidence="5">
    <location>
        <position position="498"/>
    </location>
    <ligand>
        <name>Zn(2+)</name>
        <dbReference type="ChEBI" id="CHEBI:29105"/>
        <label>1</label>
    </ligand>
</feature>
<evidence type="ECO:0000256" key="3">
    <source>
        <dbReference type="PIRSR" id="PIRSR623088-1"/>
    </source>
</evidence>
<dbReference type="EC" id="3.1.4.-" evidence="6"/>
<proteinExistence type="inferred from homology"/>
<evidence type="ECO:0000256" key="5">
    <source>
        <dbReference type="PIRSR" id="PIRSR623088-3"/>
    </source>
</evidence>
<feature type="binding site" evidence="4">
    <location>
        <position position="627"/>
    </location>
    <ligand>
        <name>AMP</name>
        <dbReference type="ChEBI" id="CHEBI:456215"/>
    </ligand>
</feature>
<name>A0AAW1R6D0_9CHLO</name>
<dbReference type="PROSITE" id="PS00126">
    <property type="entry name" value="PDEASE_I_1"/>
    <property type="match status" value="1"/>
</dbReference>
<dbReference type="PRINTS" id="PR00387">
    <property type="entry name" value="PDIESTERASE1"/>
</dbReference>
<comment type="caution">
    <text evidence="9">The sequence shown here is derived from an EMBL/GenBank/DDBJ whole genome shotgun (WGS) entry which is preliminary data.</text>
</comment>
<dbReference type="EMBL" id="JALJOR010000001">
    <property type="protein sequence ID" value="KAK9829381.1"/>
    <property type="molecule type" value="Genomic_DNA"/>
</dbReference>
<sequence>MTRLLRVVKITRALRLGAALLRWWRGAAADDQPQKLPTNMGKKLAEMNTLQVALLNMITVTMVILLQYEPPYEVPEAFVSSFEPLVGWPSVELQPLVDNLFSFFDADRVTAGRTPVILTVGQHTWDRSVQLGGFTGRSTDRLTVFSANQQVSLVLNAQKHNHEVAYLNILLALFVVFELGVFIAVLNNTALTMLVKPLERIVDLLRTNAKRVLSALEVQQDWDHNEIKMIEAAVVKMVRIVQHVDSSGGQGLHLLQGYLDDVKTDNLTREWLSHIAADTDLPAEGPEAMSDRRTTGEVPTPHEMQHLRTLKAITSVRDREQAQVAASTAHPDAKTDAMAGPAALHSMRIRRLIHEVDGGILDSWDFDVFFFTPEQLVAHVCVMFMRLGLTATDVATFSKVTTLAATLGQEGSIAAFAAALEHVESQPGYANEHSLVNIEVLWNFVEAVSKVYQHVPYHNLFHCMDVTHATYRFLMLTRERMHMTRLEQLSVLLAAVSHDMDHPGLTNAFLINSRHELARTYNDSSVLENRHIASLYSLVVTNPDLDVFRDIDKQMWKDARKLVINCIIHTDMMHHFPMVSKVEVFFELHQAALRAGSSACEAGGMASAFAAPEDRLFLLAVLLHCADISNAVKPISISEKWADRVLEEFFAQGDREKAAGLPVSPMMDRKTTSRSMSQINFIEFIVAPLFAQVVKIFPELKVTVHTLWDNRRTWNERYLQEVAADTSKSAPEKEAERAEFSGA</sequence>
<dbReference type="Gene3D" id="1.10.1300.10">
    <property type="entry name" value="3'5'-cyclic nucleotide phosphodiesterase, catalytic domain"/>
    <property type="match status" value="1"/>
</dbReference>
<keyword evidence="7" id="KW-0812">Transmembrane</keyword>
<keyword evidence="7" id="KW-0472">Membrane</keyword>
<keyword evidence="7" id="KW-1133">Transmembrane helix</keyword>
<evidence type="ECO:0000256" key="1">
    <source>
        <dbReference type="ARBA" id="ARBA00022723"/>
    </source>
</evidence>
<comment type="cofactor">
    <cofactor evidence="6">
        <name>a divalent metal cation</name>
        <dbReference type="ChEBI" id="CHEBI:60240"/>
    </cofactor>
    <text evidence="6">Binds 2 divalent metal cations per subunit. Site 1 may preferentially bind zinc ions, while site 2 has a preference for magnesium and/or manganese ions.</text>
</comment>
<feature type="active site" description="Proton donor" evidence="3">
    <location>
        <position position="458"/>
    </location>
</feature>
<dbReference type="SUPFAM" id="SSF109604">
    <property type="entry name" value="HD-domain/PDEase-like"/>
    <property type="match status" value="1"/>
</dbReference>
<feature type="binding site" evidence="4">
    <location>
        <position position="678"/>
    </location>
    <ligand>
        <name>AMP</name>
        <dbReference type="ChEBI" id="CHEBI:456215"/>
    </ligand>
</feature>
<keyword evidence="10" id="KW-1185">Reference proteome</keyword>
<evidence type="ECO:0000313" key="9">
    <source>
        <dbReference type="EMBL" id="KAK9829381.1"/>
    </source>
</evidence>
<organism evidence="9 10">
    <name type="scientific">[Myrmecia] bisecta</name>
    <dbReference type="NCBI Taxonomy" id="41462"/>
    <lineage>
        <taxon>Eukaryota</taxon>
        <taxon>Viridiplantae</taxon>
        <taxon>Chlorophyta</taxon>
        <taxon>core chlorophytes</taxon>
        <taxon>Trebouxiophyceae</taxon>
        <taxon>Trebouxiales</taxon>
        <taxon>Trebouxiaceae</taxon>
        <taxon>Myrmecia</taxon>
    </lineage>
</organism>
<keyword evidence="1 5" id="KW-0479">Metal-binding</keyword>
<feature type="binding site" evidence="5">
    <location>
        <position position="627"/>
    </location>
    <ligand>
        <name>Zn(2+)</name>
        <dbReference type="ChEBI" id="CHEBI:29105"/>
        <label>1</label>
    </ligand>
</feature>
<protein>
    <recommendedName>
        <fullName evidence="6">Phosphodiesterase</fullName>
        <ecNumber evidence="6">3.1.4.-</ecNumber>
    </recommendedName>
</protein>
<feature type="binding site" evidence="4">
    <location>
        <position position="499"/>
    </location>
    <ligand>
        <name>AMP</name>
        <dbReference type="ChEBI" id="CHEBI:456215"/>
    </ligand>
</feature>
<evidence type="ECO:0000256" key="7">
    <source>
        <dbReference type="SAM" id="Phobius"/>
    </source>
</evidence>
<feature type="binding site" evidence="5">
    <location>
        <position position="499"/>
    </location>
    <ligand>
        <name>Zn(2+)</name>
        <dbReference type="ChEBI" id="CHEBI:29105"/>
        <label>2</label>
    </ligand>
</feature>
<keyword evidence="2 6" id="KW-0378">Hydrolase</keyword>
<dbReference type="InterPro" id="IPR036971">
    <property type="entry name" value="PDEase_catalytic_dom_sf"/>
</dbReference>
<accession>A0AAW1R6D0</accession>
<dbReference type="CDD" id="cd00077">
    <property type="entry name" value="HDc"/>
    <property type="match status" value="1"/>
</dbReference>
<reference evidence="9 10" key="1">
    <citation type="journal article" date="2024" name="Nat. Commun.">
        <title>Phylogenomics reveals the evolutionary origins of lichenization in chlorophyte algae.</title>
        <authorList>
            <person name="Puginier C."/>
            <person name="Libourel C."/>
            <person name="Otte J."/>
            <person name="Skaloud P."/>
            <person name="Haon M."/>
            <person name="Grisel S."/>
            <person name="Petersen M."/>
            <person name="Berrin J.G."/>
            <person name="Delaux P.M."/>
            <person name="Dal Grande F."/>
            <person name="Keller J."/>
        </authorList>
    </citation>
    <scope>NUCLEOTIDE SEQUENCE [LARGE SCALE GENOMIC DNA]</scope>
    <source>
        <strain evidence="9 10">SAG 2043</strain>
    </source>
</reference>
<feature type="binding site" evidence="5">
    <location>
        <position position="462"/>
    </location>
    <ligand>
        <name>Zn(2+)</name>
        <dbReference type="ChEBI" id="CHEBI:29105"/>
        <label>1</label>
    </ligand>
</feature>
<dbReference type="GO" id="GO:0007165">
    <property type="term" value="P:signal transduction"/>
    <property type="evidence" value="ECO:0007669"/>
    <property type="project" value="InterPro"/>
</dbReference>
<evidence type="ECO:0000256" key="6">
    <source>
        <dbReference type="RuleBase" id="RU363067"/>
    </source>
</evidence>
<evidence type="ECO:0000256" key="2">
    <source>
        <dbReference type="ARBA" id="ARBA00022801"/>
    </source>
</evidence>
<gene>
    <name evidence="9" type="ORF">WJX72_005491</name>
</gene>
<feature type="binding site" evidence="4">
    <location>
        <begin position="458"/>
        <end position="462"/>
    </location>
    <ligand>
        <name>AMP</name>
        <dbReference type="ChEBI" id="CHEBI:456215"/>
    </ligand>
</feature>
<feature type="transmembrane region" description="Helical" evidence="7">
    <location>
        <begin position="165"/>
        <end position="186"/>
    </location>
</feature>